<comment type="caution">
    <text evidence="1">The sequence shown here is derived from an EMBL/GenBank/DDBJ whole genome shotgun (WGS) entry which is preliminary data.</text>
</comment>
<sequence>MEIEWKPLGGRLKASPHFALDLASRYAYADKVSKRLSVKLDQGLVEQSHNE</sequence>
<evidence type="ECO:0000313" key="2">
    <source>
        <dbReference type="Proteomes" id="UP000823775"/>
    </source>
</evidence>
<dbReference type="Proteomes" id="UP000823775">
    <property type="component" value="Unassembled WGS sequence"/>
</dbReference>
<accession>A0ABS8USE4</accession>
<proteinExistence type="predicted"/>
<reference evidence="1 2" key="1">
    <citation type="journal article" date="2021" name="BMC Genomics">
        <title>Datura genome reveals duplications of psychoactive alkaloid biosynthetic genes and high mutation rate following tissue culture.</title>
        <authorList>
            <person name="Rajewski A."/>
            <person name="Carter-House D."/>
            <person name="Stajich J."/>
            <person name="Litt A."/>
        </authorList>
    </citation>
    <scope>NUCLEOTIDE SEQUENCE [LARGE SCALE GENOMIC DNA]</scope>
    <source>
        <strain evidence="1">AR-01</strain>
    </source>
</reference>
<keyword evidence="2" id="KW-1185">Reference proteome</keyword>
<feature type="non-terminal residue" evidence="1">
    <location>
        <position position="51"/>
    </location>
</feature>
<evidence type="ECO:0000313" key="1">
    <source>
        <dbReference type="EMBL" id="MCD9561278.1"/>
    </source>
</evidence>
<organism evidence="1 2">
    <name type="scientific">Datura stramonium</name>
    <name type="common">Jimsonweed</name>
    <name type="synonym">Common thornapple</name>
    <dbReference type="NCBI Taxonomy" id="4076"/>
    <lineage>
        <taxon>Eukaryota</taxon>
        <taxon>Viridiplantae</taxon>
        <taxon>Streptophyta</taxon>
        <taxon>Embryophyta</taxon>
        <taxon>Tracheophyta</taxon>
        <taxon>Spermatophyta</taxon>
        <taxon>Magnoliopsida</taxon>
        <taxon>eudicotyledons</taxon>
        <taxon>Gunneridae</taxon>
        <taxon>Pentapetalae</taxon>
        <taxon>asterids</taxon>
        <taxon>lamiids</taxon>
        <taxon>Solanales</taxon>
        <taxon>Solanaceae</taxon>
        <taxon>Solanoideae</taxon>
        <taxon>Datureae</taxon>
        <taxon>Datura</taxon>
    </lineage>
</organism>
<gene>
    <name evidence="1" type="ORF">HAX54_020308</name>
</gene>
<name>A0ABS8USE4_DATST</name>
<dbReference type="EMBL" id="JACEIK010002452">
    <property type="protein sequence ID" value="MCD9561278.1"/>
    <property type="molecule type" value="Genomic_DNA"/>
</dbReference>
<protein>
    <submittedName>
        <fullName evidence="1">Uncharacterized protein</fullName>
    </submittedName>
</protein>